<dbReference type="PROSITE" id="PS51257">
    <property type="entry name" value="PROKAR_LIPOPROTEIN"/>
    <property type="match status" value="1"/>
</dbReference>
<comment type="caution">
    <text evidence="3">The sequence shown here is derived from an EMBL/GenBank/DDBJ whole genome shotgun (WGS) entry which is preliminary data.</text>
</comment>
<dbReference type="EMBL" id="JGYN01000025">
    <property type="protein sequence ID" value="KFI49342.1"/>
    <property type="molecule type" value="Genomic_DNA"/>
</dbReference>
<feature type="region of interest" description="Disordered" evidence="1">
    <location>
        <begin position="25"/>
        <end position="52"/>
    </location>
</feature>
<dbReference type="OrthoDB" id="3230671at2"/>
<accession>A0A086ZS42</accession>
<evidence type="ECO:0000256" key="1">
    <source>
        <dbReference type="SAM" id="MobiDB-lite"/>
    </source>
</evidence>
<evidence type="ECO:0000313" key="4">
    <source>
        <dbReference type="Proteomes" id="UP000029108"/>
    </source>
</evidence>
<feature type="signal peptide" evidence="2">
    <location>
        <begin position="1"/>
        <end position="25"/>
    </location>
</feature>
<keyword evidence="2" id="KW-0732">Signal</keyword>
<gene>
    <name evidence="3" type="ORF">BBIA_2123</name>
</gene>
<proteinExistence type="predicted"/>
<organism evidence="3 4">
    <name type="scientific">Bifidobacterium biavatii DSM 23969</name>
    <dbReference type="NCBI Taxonomy" id="1437608"/>
    <lineage>
        <taxon>Bacteria</taxon>
        <taxon>Bacillati</taxon>
        <taxon>Actinomycetota</taxon>
        <taxon>Actinomycetes</taxon>
        <taxon>Bifidobacteriales</taxon>
        <taxon>Bifidobacteriaceae</taxon>
        <taxon>Bifidobacterium</taxon>
    </lineage>
</organism>
<evidence type="ECO:0008006" key="5">
    <source>
        <dbReference type="Google" id="ProtNLM"/>
    </source>
</evidence>
<dbReference type="Proteomes" id="UP000029108">
    <property type="component" value="Unassembled WGS sequence"/>
</dbReference>
<reference evidence="3 4" key="1">
    <citation type="submission" date="2014-03" db="EMBL/GenBank/DDBJ databases">
        <title>Genomics of Bifidobacteria.</title>
        <authorList>
            <person name="Ventura M."/>
            <person name="Milani C."/>
            <person name="Lugli G.A."/>
        </authorList>
    </citation>
    <scope>NUCLEOTIDE SEQUENCE [LARGE SCALE GENOMIC DNA]</scope>
    <source>
        <strain evidence="3 4">DSM 23969</strain>
    </source>
</reference>
<dbReference type="AlphaFoldDB" id="A0A086ZS42"/>
<dbReference type="eggNOG" id="ENOG5033ZMP">
    <property type="taxonomic scope" value="Bacteria"/>
</dbReference>
<name>A0A086ZS42_9BIFI</name>
<evidence type="ECO:0000313" key="3">
    <source>
        <dbReference type="EMBL" id="KFI49342.1"/>
    </source>
</evidence>
<keyword evidence="4" id="KW-1185">Reference proteome</keyword>
<evidence type="ECO:0000256" key="2">
    <source>
        <dbReference type="SAM" id="SignalP"/>
    </source>
</evidence>
<sequence>MRRIRGIGVAVMMSAVLLLSGCAGPAAERDSSHDSSQSDSSETKPQGEKLASSLSEYIDEAIGNEPEGYPMDKSQIAMLERAQADGGKVSATDYETAWTNYRQCMVAKGYADPALLKYSNGVYEKPVTDASGLSRSQIDKLTADDRYCEWSYVHTIDDVYRLQVGNAELIWDPYEAAVDCLRRNNLVPQSYTDDSLREDHQLRLEGKETSVDFADPSISSCIAANGLTIGNPDTAWKPLG</sequence>
<feature type="chain" id="PRO_5038675497" description="Lipoprotein" evidence="2">
    <location>
        <begin position="26"/>
        <end position="240"/>
    </location>
</feature>
<protein>
    <recommendedName>
        <fullName evidence="5">Lipoprotein</fullName>
    </recommendedName>
</protein>
<dbReference type="RefSeq" id="WP_051923938.1">
    <property type="nucleotide sequence ID" value="NZ_JDUU01000020.1"/>
</dbReference>